<dbReference type="PROSITE" id="PS50119">
    <property type="entry name" value="ZF_BBOX"/>
    <property type="match status" value="2"/>
</dbReference>
<feature type="domain" description="B box-type" evidence="6">
    <location>
        <begin position="134"/>
        <end position="175"/>
    </location>
</feature>
<dbReference type="Gene3D" id="3.30.40.10">
    <property type="entry name" value="Zinc/RING finger domain, C3HC4 (zinc finger)"/>
    <property type="match status" value="1"/>
</dbReference>
<evidence type="ECO:0000256" key="3">
    <source>
        <dbReference type="ARBA" id="ARBA00022833"/>
    </source>
</evidence>
<dbReference type="PROSITE" id="PS00518">
    <property type="entry name" value="ZF_RING_1"/>
    <property type="match status" value="1"/>
</dbReference>
<dbReference type="GO" id="GO:0008270">
    <property type="term" value="F:zinc ion binding"/>
    <property type="evidence" value="ECO:0007669"/>
    <property type="project" value="UniProtKB-KW"/>
</dbReference>
<gene>
    <name evidence="7" type="ORF">ACJMK2_002388</name>
</gene>
<evidence type="ECO:0000313" key="8">
    <source>
        <dbReference type="Proteomes" id="UP001634394"/>
    </source>
</evidence>
<evidence type="ECO:0000256" key="2">
    <source>
        <dbReference type="ARBA" id="ARBA00022771"/>
    </source>
</evidence>
<sequence>MAASRHECSICMDSFKNPKLISCHHSFCYKCLEDYVQVNLHNGCFNCPICRTSVHLPESGIAGFQTNFYIDTDTKENFPCEICGPKNVASSRCLDCEENLCQSCCFVHEKSKVSRHHKISDLVTLDPEMKGKIRQRVFCDQHPEEEIKLVCRDCKVPICFMCKAVQHDTHPTKALADAAAEVKMTLDTKLNQCSDKLRRIKAYTVKGEELDRSINDTEQEELKAVDDQCSLLHKAIDQEAAKFKDKIKDVYRLLKEQNAVIISYMQEEFKSCSNTKDIAQDLRDKGTDIEVIKKGPDIEQLISAAIAKTDPPTSTIRVNSKLFSPAKIMAINLIPLIGILQDSTDAEEISRKERVNINIMTYSVYYYVQVKYSVYYSVQVTSSVYYSILLTSRVYYSAQVLSSVYYSAQVSSSVYYSAQVSSSVYYSVLVRYCVYYSVLVRSCVYCSVQVTSSVYYSAQVSYSVYYSAQVSSSVYYCAQLSSSVYYSAQVSSSVYYSAQVSSSVYYSAQVSSSVYYSVLVRSCVYYSVLVRSCVYYSVQVTSSVYYSAQVSYSVYYSAQVSSSVYSCCS</sequence>
<dbReference type="InterPro" id="IPR047153">
    <property type="entry name" value="TRIM45/56/19-like"/>
</dbReference>
<dbReference type="Pfam" id="PF00097">
    <property type="entry name" value="zf-C3HC4"/>
    <property type="match status" value="1"/>
</dbReference>
<evidence type="ECO:0000259" key="5">
    <source>
        <dbReference type="PROSITE" id="PS50089"/>
    </source>
</evidence>
<dbReference type="PANTHER" id="PTHR25462">
    <property type="entry name" value="BONUS, ISOFORM C-RELATED"/>
    <property type="match status" value="1"/>
</dbReference>
<evidence type="ECO:0000256" key="4">
    <source>
        <dbReference type="PROSITE-ProRule" id="PRU00024"/>
    </source>
</evidence>
<dbReference type="Pfam" id="PF00643">
    <property type="entry name" value="zf-B_box"/>
    <property type="match status" value="1"/>
</dbReference>
<dbReference type="EMBL" id="JBJQND010000001">
    <property type="protein sequence ID" value="KAL3890093.1"/>
    <property type="molecule type" value="Genomic_DNA"/>
</dbReference>
<dbReference type="InterPro" id="IPR000315">
    <property type="entry name" value="Znf_B-box"/>
</dbReference>
<dbReference type="CDD" id="cd19757">
    <property type="entry name" value="Bbox1"/>
    <property type="match status" value="1"/>
</dbReference>
<keyword evidence="8" id="KW-1185">Reference proteome</keyword>
<evidence type="ECO:0000259" key="6">
    <source>
        <dbReference type="PROSITE" id="PS50119"/>
    </source>
</evidence>
<reference evidence="7 8" key="1">
    <citation type="submission" date="2024-11" db="EMBL/GenBank/DDBJ databases">
        <title>Chromosome-level genome assembly of the freshwater bivalve Anodonta woodiana.</title>
        <authorList>
            <person name="Chen X."/>
        </authorList>
    </citation>
    <scope>NUCLEOTIDE SEQUENCE [LARGE SCALE GENOMIC DNA]</scope>
    <source>
        <strain evidence="7">MN2024</strain>
        <tissue evidence="7">Gills</tissue>
    </source>
</reference>
<name>A0ABD3XYM3_SINWO</name>
<dbReference type="InterPro" id="IPR013083">
    <property type="entry name" value="Znf_RING/FYVE/PHD"/>
</dbReference>
<dbReference type="InterPro" id="IPR018957">
    <property type="entry name" value="Znf_C3HC4_RING-type"/>
</dbReference>
<evidence type="ECO:0000313" key="7">
    <source>
        <dbReference type="EMBL" id="KAL3890093.1"/>
    </source>
</evidence>
<dbReference type="SMART" id="SM00184">
    <property type="entry name" value="RING"/>
    <property type="match status" value="1"/>
</dbReference>
<dbReference type="Proteomes" id="UP001634394">
    <property type="component" value="Unassembled WGS sequence"/>
</dbReference>
<comment type="caution">
    <text evidence="7">The sequence shown here is derived from an EMBL/GenBank/DDBJ whole genome shotgun (WGS) entry which is preliminary data.</text>
</comment>
<dbReference type="PROSITE" id="PS50089">
    <property type="entry name" value="ZF_RING_2"/>
    <property type="match status" value="1"/>
</dbReference>
<dbReference type="SMART" id="SM00336">
    <property type="entry name" value="BBOX"/>
    <property type="match status" value="2"/>
</dbReference>
<dbReference type="Gene3D" id="3.30.160.60">
    <property type="entry name" value="Classic Zinc Finger"/>
    <property type="match status" value="1"/>
</dbReference>
<dbReference type="SUPFAM" id="SSF57845">
    <property type="entry name" value="B-box zinc-binding domain"/>
    <property type="match status" value="1"/>
</dbReference>
<proteinExistence type="predicted"/>
<dbReference type="InterPro" id="IPR001841">
    <property type="entry name" value="Znf_RING"/>
</dbReference>
<feature type="domain" description="B box-type" evidence="6">
    <location>
        <begin position="75"/>
        <end position="122"/>
    </location>
</feature>
<organism evidence="7 8">
    <name type="scientific">Sinanodonta woodiana</name>
    <name type="common">Chinese pond mussel</name>
    <name type="synonym">Anodonta woodiana</name>
    <dbReference type="NCBI Taxonomy" id="1069815"/>
    <lineage>
        <taxon>Eukaryota</taxon>
        <taxon>Metazoa</taxon>
        <taxon>Spiralia</taxon>
        <taxon>Lophotrochozoa</taxon>
        <taxon>Mollusca</taxon>
        <taxon>Bivalvia</taxon>
        <taxon>Autobranchia</taxon>
        <taxon>Heteroconchia</taxon>
        <taxon>Palaeoheterodonta</taxon>
        <taxon>Unionida</taxon>
        <taxon>Unionoidea</taxon>
        <taxon>Unionidae</taxon>
        <taxon>Unioninae</taxon>
        <taxon>Sinanodonta</taxon>
    </lineage>
</organism>
<feature type="domain" description="RING-type" evidence="5">
    <location>
        <begin position="8"/>
        <end position="51"/>
    </location>
</feature>
<keyword evidence="1" id="KW-0479">Metal-binding</keyword>
<keyword evidence="3" id="KW-0862">Zinc</keyword>
<dbReference type="InterPro" id="IPR017907">
    <property type="entry name" value="Znf_RING_CS"/>
</dbReference>
<dbReference type="PANTHER" id="PTHR25462:SF296">
    <property type="entry name" value="MEIOTIC P26, ISOFORM F"/>
    <property type="match status" value="1"/>
</dbReference>
<dbReference type="SUPFAM" id="SSF57850">
    <property type="entry name" value="RING/U-box"/>
    <property type="match status" value="1"/>
</dbReference>
<accession>A0ABD3XYM3</accession>
<evidence type="ECO:0000256" key="1">
    <source>
        <dbReference type="ARBA" id="ARBA00022723"/>
    </source>
</evidence>
<keyword evidence="2 4" id="KW-0863">Zinc-finger</keyword>
<protein>
    <submittedName>
        <fullName evidence="7">Uncharacterized protein</fullName>
    </submittedName>
</protein>
<dbReference type="AlphaFoldDB" id="A0ABD3XYM3"/>